<keyword evidence="4" id="KW-0648">Protein biosynthesis</keyword>
<evidence type="ECO:0000256" key="3">
    <source>
        <dbReference type="ARBA" id="ARBA00022737"/>
    </source>
</evidence>
<keyword evidence="2" id="KW-0853">WD repeat</keyword>
<feature type="coiled-coil region" evidence="5">
    <location>
        <begin position="660"/>
        <end position="687"/>
    </location>
</feature>
<evidence type="ECO:0000313" key="9">
    <source>
        <dbReference type="Proteomes" id="UP000000759"/>
    </source>
</evidence>
<dbReference type="GO" id="GO:0003743">
    <property type="term" value="F:translation initiation factor activity"/>
    <property type="evidence" value="ECO:0007669"/>
    <property type="project" value="UniProtKB-KW"/>
</dbReference>
<dbReference type="RefSeq" id="XP_002182766.1">
    <property type="nucleotide sequence ID" value="XM_002182730.1"/>
</dbReference>
<feature type="region of interest" description="Disordered" evidence="6">
    <location>
        <begin position="636"/>
        <end position="660"/>
    </location>
</feature>
<reference evidence="8 9" key="1">
    <citation type="journal article" date="2008" name="Nature">
        <title>The Phaeodactylum genome reveals the evolutionary history of diatom genomes.</title>
        <authorList>
            <person name="Bowler C."/>
            <person name="Allen A.E."/>
            <person name="Badger J.H."/>
            <person name="Grimwood J."/>
            <person name="Jabbari K."/>
            <person name="Kuo A."/>
            <person name="Maheswari U."/>
            <person name="Martens C."/>
            <person name="Maumus F."/>
            <person name="Otillar R.P."/>
            <person name="Rayko E."/>
            <person name="Salamov A."/>
            <person name="Vandepoele K."/>
            <person name="Beszteri B."/>
            <person name="Gruber A."/>
            <person name="Heijde M."/>
            <person name="Katinka M."/>
            <person name="Mock T."/>
            <person name="Valentin K."/>
            <person name="Verret F."/>
            <person name="Berges J.A."/>
            <person name="Brownlee C."/>
            <person name="Cadoret J.P."/>
            <person name="Chiovitti A."/>
            <person name="Choi C.J."/>
            <person name="Coesel S."/>
            <person name="De Martino A."/>
            <person name="Detter J.C."/>
            <person name="Durkin C."/>
            <person name="Falciatore A."/>
            <person name="Fournet J."/>
            <person name="Haruta M."/>
            <person name="Huysman M.J."/>
            <person name="Jenkins B.D."/>
            <person name="Jiroutova K."/>
            <person name="Jorgensen R.E."/>
            <person name="Joubert Y."/>
            <person name="Kaplan A."/>
            <person name="Kroger N."/>
            <person name="Kroth P.G."/>
            <person name="La Roche J."/>
            <person name="Lindquist E."/>
            <person name="Lommer M."/>
            <person name="Martin-Jezequel V."/>
            <person name="Lopez P.J."/>
            <person name="Lucas S."/>
            <person name="Mangogna M."/>
            <person name="McGinnis K."/>
            <person name="Medlin L.K."/>
            <person name="Montsant A."/>
            <person name="Oudot-Le Secq M.P."/>
            <person name="Napoli C."/>
            <person name="Obornik M."/>
            <person name="Parker M.S."/>
            <person name="Petit J.L."/>
            <person name="Porcel B.M."/>
            <person name="Poulsen N."/>
            <person name="Robison M."/>
            <person name="Rychlewski L."/>
            <person name="Rynearson T.A."/>
            <person name="Schmutz J."/>
            <person name="Shapiro H."/>
            <person name="Siaut M."/>
            <person name="Stanley M."/>
            <person name="Sussman M.R."/>
            <person name="Taylor A.R."/>
            <person name="Vardi A."/>
            <person name="von Dassow P."/>
            <person name="Vyverman W."/>
            <person name="Willis A."/>
            <person name="Wyrwicz L.S."/>
            <person name="Rokhsar D.S."/>
            <person name="Weissenbach J."/>
            <person name="Armbrust E.V."/>
            <person name="Green B.R."/>
            <person name="Van de Peer Y."/>
            <person name="Grigoriev I.V."/>
        </authorList>
    </citation>
    <scope>NUCLEOTIDE SEQUENCE [LARGE SCALE GENOMIC DNA]</scope>
    <source>
        <strain evidence="8 9">CCAP 1055/1</strain>
    </source>
</reference>
<sequence length="704" mass="76593">MTSSNSLSTRPCQILIRSKTALELFDVPEHPSDPISALRPPLLQGPTTFLKTSPDGAFAYVHIAGHGIVRIDLRASNNGSTATDTNTAPFSISKENTPTFLSDTAAVQMMDVSPLGTFLLTWERYYADKKEPNNLKVWNAADGQLLAAFAQKTLKREGWPYVQWTHNEAYAFLHTPSEIRIYTPESLLHNRYVDNLRIPGILTLNLPRTRILSSTEAHSAPSYMFTSFCGGTKDKPARASLHEYAPGTGTGSSSAANPYPALLSKSLFQAEECVTHWNPAGDTALLTIQTSVDASGQSYYGSSQLFLLAKHLPTVQAVPLPQEGPVHDVAWMPSLDINKPSSFLVIAGRMPSLASMHQGADGKATFLFGSAHRNVIDWAPHGRFVLLGGFGNLSGSMSLWDRNKLKLIPSSSAQNSNVNGTLRADAVVGHGWAPNSRVFAVSTCSPRMNVDNGVRIFRYNGDELLNVPWKNEQYRPNQLLEAAFVPAKPLVYPDRPQTPIKEGRANDTTDSTSITSDTIKSATAKPAGSGGRYVPPSMRGRASAGGGTGSSLAERMRREKEGNLQKAGKVEDDSKKPKASTVTSALTGRSIPGLVIQSKTKSKSALKKEKTKLKQAQQDEVNRKVEAQKALLMQGEPIAPVDMTKTPEAVEPSVDPEKRARKLKKMLKQIEELKQKAMDTLNDDQQAKISSEPELLAELASLKL</sequence>
<keyword evidence="9" id="KW-1185">Reference proteome</keyword>
<organism evidence="8 9">
    <name type="scientific">Phaeodactylum tricornutum (strain CCAP 1055/1)</name>
    <dbReference type="NCBI Taxonomy" id="556484"/>
    <lineage>
        <taxon>Eukaryota</taxon>
        <taxon>Sar</taxon>
        <taxon>Stramenopiles</taxon>
        <taxon>Ochrophyta</taxon>
        <taxon>Bacillariophyta</taxon>
        <taxon>Bacillariophyceae</taxon>
        <taxon>Bacillariophycidae</taxon>
        <taxon>Naviculales</taxon>
        <taxon>Phaeodactylaceae</taxon>
        <taxon>Phaeodactylum</taxon>
    </lineage>
</organism>
<dbReference type="SUPFAM" id="SSF82171">
    <property type="entry name" value="DPP6 N-terminal domain-like"/>
    <property type="match status" value="1"/>
</dbReference>
<evidence type="ECO:0000259" key="7">
    <source>
        <dbReference type="Pfam" id="PF08662"/>
    </source>
</evidence>
<evidence type="ECO:0000256" key="5">
    <source>
        <dbReference type="SAM" id="Coils"/>
    </source>
</evidence>
<dbReference type="GO" id="GO:0043022">
    <property type="term" value="F:ribosome binding"/>
    <property type="evidence" value="ECO:0007669"/>
    <property type="project" value="TreeGrafter"/>
</dbReference>
<dbReference type="Proteomes" id="UP000000759">
    <property type="component" value="Chromosome 17"/>
</dbReference>
<dbReference type="KEGG" id="pti:PHATRDRAFT_48306"/>
<dbReference type="GeneID" id="7203783"/>
<keyword evidence="5" id="KW-0175">Coiled coil</keyword>
<feature type="region of interest" description="Disordered" evidence="6">
    <location>
        <begin position="491"/>
        <end position="586"/>
    </location>
</feature>
<evidence type="ECO:0000256" key="1">
    <source>
        <dbReference type="ARBA" id="ARBA00022540"/>
    </source>
</evidence>
<gene>
    <name evidence="8" type="ORF">PHATRDRAFT_48306</name>
</gene>
<dbReference type="InParanoid" id="B7G6P3"/>
<feature type="compositionally biased region" description="Basic and acidic residues" evidence="6">
    <location>
        <begin position="554"/>
        <end position="576"/>
    </location>
</feature>
<dbReference type="PaxDb" id="2850-Phatr48306"/>
<dbReference type="AlphaFoldDB" id="B7G6P3"/>
<name>B7G6P3_PHATC</name>
<dbReference type="eggNOG" id="KOG2315">
    <property type="taxonomic scope" value="Eukaryota"/>
</dbReference>
<dbReference type="InterPro" id="IPR011387">
    <property type="entry name" value="TIF2A"/>
</dbReference>
<dbReference type="PANTHER" id="PTHR13227:SF0">
    <property type="entry name" value="EUKARYOTIC TRANSLATION INITIATION FACTOR 2A"/>
    <property type="match status" value="1"/>
</dbReference>
<dbReference type="PANTHER" id="PTHR13227">
    <property type="entry name" value="EUKARYOTIC TRANSLATION INITIATION FACTOR 2A"/>
    <property type="match status" value="1"/>
</dbReference>
<feature type="domain" description="Translation initiation factor beta propellor-like" evidence="7">
    <location>
        <begin position="265"/>
        <end position="469"/>
    </location>
</feature>
<dbReference type="OMA" id="WERPANK"/>
<dbReference type="OrthoDB" id="2194683at2759"/>
<dbReference type="GO" id="GO:0022627">
    <property type="term" value="C:cytosolic small ribosomal subunit"/>
    <property type="evidence" value="ECO:0007669"/>
    <property type="project" value="TreeGrafter"/>
</dbReference>
<accession>B7G6P3</accession>
<evidence type="ECO:0000256" key="4">
    <source>
        <dbReference type="ARBA" id="ARBA00022917"/>
    </source>
</evidence>
<dbReference type="Pfam" id="PF08662">
    <property type="entry name" value="eIF2A"/>
    <property type="match status" value="1"/>
</dbReference>
<dbReference type="EMBL" id="CM000619">
    <property type="protein sequence ID" value="EEC45502.1"/>
    <property type="molecule type" value="Genomic_DNA"/>
</dbReference>
<reference evidence="9" key="2">
    <citation type="submission" date="2008-08" db="EMBL/GenBank/DDBJ databases">
        <authorList>
            <consortium name="Diatom Consortium"/>
            <person name="Grigoriev I."/>
            <person name="Grimwood J."/>
            <person name="Kuo A."/>
            <person name="Otillar R.P."/>
            <person name="Salamov A."/>
            <person name="Detter J.C."/>
            <person name="Lindquist E."/>
            <person name="Shapiro H."/>
            <person name="Lucas S."/>
            <person name="Glavina del Rio T."/>
            <person name="Pitluck S."/>
            <person name="Rokhsar D."/>
            <person name="Bowler C."/>
        </authorList>
    </citation>
    <scope>GENOME REANNOTATION</scope>
    <source>
        <strain evidence="9">CCAP 1055/1</strain>
    </source>
</reference>
<dbReference type="GO" id="GO:0003729">
    <property type="term" value="F:mRNA binding"/>
    <property type="evidence" value="ECO:0007669"/>
    <property type="project" value="TreeGrafter"/>
</dbReference>
<evidence type="ECO:0000313" key="8">
    <source>
        <dbReference type="EMBL" id="EEC45502.1"/>
    </source>
</evidence>
<evidence type="ECO:0000256" key="2">
    <source>
        <dbReference type="ARBA" id="ARBA00022574"/>
    </source>
</evidence>
<keyword evidence="3" id="KW-0677">Repeat</keyword>
<dbReference type="GO" id="GO:0000049">
    <property type="term" value="F:tRNA binding"/>
    <property type="evidence" value="ECO:0007669"/>
    <property type="project" value="TreeGrafter"/>
</dbReference>
<dbReference type="InterPro" id="IPR013979">
    <property type="entry name" value="TIF_beta_prop-like"/>
</dbReference>
<evidence type="ECO:0000256" key="6">
    <source>
        <dbReference type="SAM" id="MobiDB-lite"/>
    </source>
</evidence>
<dbReference type="HOGENOM" id="CLU_013809_0_1_1"/>
<keyword evidence="1" id="KW-0396">Initiation factor</keyword>
<feature type="compositionally biased region" description="Low complexity" evidence="6">
    <location>
        <begin position="508"/>
        <end position="519"/>
    </location>
</feature>
<proteinExistence type="predicted"/>
<dbReference type="STRING" id="556484.B7G6P3"/>
<protein>
    <recommendedName>
        <fullName evidence="7">Translation initiation factor beta propellor-like domain-containing protein</fullName>
    </recommendedName>
</protein>